<dbReference type="AlphaFoldDB" id="A0A8B8DRQ4"/>
<feature type="region of interest" description="Disordered" evidence="1">
    <location>
        <begin position="197"/>
        <end position="241"/>
    </location>
</feature>
<dbReference type="OrthoDB" id="6158967at2759"/>
<dbReference type="Proteomes" id="UP000694844">
    <property type="component" value="Chromosome 4"/>
</dbReference>
<sequence>MVQQTTLMMQCNVKQKARRVSLKYFHREDTSLKSEKGCNEEEEEEVEKRKKKEEEETEAMPATGQFFPSHIRQHTTHFGRDRLKMSMLTLKRQNKTVGMGARSLTLDSLKLPSLCTASSVITTSTHTSGPAAPPKSDVITNAKKTVGIQIQLKRTEIAADRLPRVKVRIQIKEKEKDMSSSLSRSLPNIASAVQNDASKAASKHRFERISYSKKLQARSGEKKDREEDPGAQSQQPPAHEQTLQELEKSGIYHIDLSNLTGVVHIQKDIQTERMDRSDVMNLQNRSMSTIRENSPYTARSSADIKHRLESDKIGRRSRRKKWKDNCKCMRCEIMKRQFTEGDDHYSKWGIYPCQQFNRKKYFNQYFYDSD</sequence>
<evidence type="ECO:0000313" key="3">
    <source>
        <dbReference type="RefSeq" id="XP_022330224.1"/>
    </source>
</evidence>
<accession>A0A8B8DRQ4</accession>
<dbReference type="GeneID" id="111128722"/>
<feature type="compositionally biased region" description="Polar residues" evidence="1">
    <location>
        <begin position="231"/>
        <end position="241"/>
    </location>
</feature>
<keyword evidence="2" id="KW-1185">Reference proteome</keyword>
<organism evidence="2 3">
    <name type="scientific">Crassostrea virginica</name>
    <name type="common">Eastern oyster</name>
    <dbReference type="NCBI Taxonomy" id="6565"/>
    <lineage>
        <taxon>Eukaryota</taxon>
        <taxon>Metazoa</taxon>
        <taxon>Spiralia</taxon>
        <taxon>Lophotrochozoa</taxon>
        <taxon>Mollusca</taxon>
        <taxon>Bivalvia</taxon>
        <taxon>Autobranchia</taxon>
        <taxon>Pteriomorphia</taxon>
        <taxon>Ostreida</taxon>
        <taxon>Ostreoidea</taxon>
        <taxon>Ostreidae</taxon>
        <taxon>Crassostrea</taxon>
    </lineage>
</organism>
<proteinExistence type="predicted"/>
<gene>
    <name evidence="3" type="primary">LOC111128722</name>
</gene>
<reference evidence="3" key="1">
    <citation type="submission" date="2025-08" db="UniProtKB">
        <authorList>
            <consortium name="RefSeq"/>
        </authorList>
    </citation>
    <scope>IDENTIFICATION</scope>
    <source>
        <tissue evidence="3">Whole sample</tissue>
    </source>
</reference>
<dbReference type="RefSeq" id="XP_022330224.1">
    <property type="nucleotide sequence ID" value="XM_022474516.1"/>
</dbReference>
<protein>
    <submittedName>
        <fullName evidence="3">Uncharacterized protein LOC111128722 isoform X1</fullName>
    </submittedName>
</protein>
<feature type="compositionally biased region" description="Basic and acidic residues" evidence="1">
    <location>
        <begin position="219"/>
        <end position="228"/>
    </location>
</feature>
<evidence type="ECO:0000256" key="1">
    <source>
        <dbReference type="SAM" id="MobiDB-lite"/>
    </source>
</evidence>
<dbReference type="KEGG" id="cvn:111128722"/>
<evidence type="ECO:0000313" key="2">
    <source>
        <dbReference type="Proteomes" id="UP000694844"/>
    </source>
</evidence>
<name>A0A8B8DRQ4_CRAVI</name>
<feature type="region of interest" description="Disordered" evidence="1">
    <location>
        <begin position="31"/>
        <end position="60"/>
    </location>
</feature>